<dbReference type="InterPro" id="IPR027640">
    <property type="entry name" value="Kinesin-like_fam"/>
</dbReference>
<organism evidence="3 4">
    <name type="scientific">Liparis tanakae</name>
    <name type="common">Tanaka's snailfish</name>
    <dbReference type="NCBI Taxonomy" id="230148"/>
    <lineage>
        <taxon>Eukaryota</taxon>
        <taxon>Metazoa</taxon>
        <taxon>Chordata</taxon>
        <taxon>Craniata</taxon>
        <taxon>Vertebrata</taxon>
        <taxon>Euteleostomi</taxon>
        <taxon>Actinopterygii</taxon>
        <taxon>Neopterygii</taxon>
        <taxon>Teleostei</taxon>
        <taxon>Neoteleostei</taxon>
        <taxon>Acanthomorphata</taxon>
        <taxon>Eupercaria</taxon>
        <taxon>Perciformes</taxon>
        <taxon>Cottioidei</taxon>
        <taxon>Cottales</taxon>
        <taxon>Liparidae</taxon>
        <taxon>Liparis</taxon>
    </lineage>
</organism>
<feature type="domain" description="Kinesin-like protein KIF26A/B helical" evidence="2">
    <location>
        <begin position="38"/>
        <end position="85"/>
    </location>
</feature>
<accession>A0A4Z2J2E4</accession>
<dbReference type="GO" id="GO:0003777">
    <property type="term" value="F:microtubule motor activity"/>
    <property type="evidence" value="ECO:0007669"/>
    <property type="project" value="InterPro"/>
</dbReference>
<name>A0A4Z2J2E4_9TELE</name>
<evidence type="ECO:0000313" key="3">
    <source>
        <dbReference type="EMBL" id="TNN84121.1"/>
    </source>
</evidence>
<dbReference type="Proteomes" id="UP000314294">
    <property type="component" value="Unassembled WGS sequence"/>
</dbReference>
<dbReference type="PANTHER" id="PTHR21608:SF6">
    <property type="entry name" value="KINESIN-LIKE PROTEIN KIF26A"/>
    <property type="match status" value="1"/>
</dbReference>
<feature type="compositionally biased region" description="Low complexity" evidence="1">
    <location>
        <begin position="238"/>
        <end position="252"/>
    </location>
</feature>
<comment type="caution">
    <text evidence="3">The sequence shown here is derived from an EMBL/GenBank/DDBJ whole genome shotgun (WGS) entry which is preliminary data.</text>
</comment>
<dbReference type="Pfam" id="PF23081">
    <property type="entry name" value="HTH_KIF26A_B_1st"/>
    <property type="match status" value="1"/>
</dbReference>
<dbReference type="GO" id="GO:0007018">
    <property type="term" value="P:microtubule-based movement"/>
    <property type="evidence" value="ECO:0007669"/>
    <property type="project" value="InterPro"/>
</dbReference>
<evidence type="ECO:0000256" key="1">
    <source>
        <dbReference type="SAM" id="MobiDB-lite"/>
    </source>
</evidence>
<dbReference type="AlphaFoldDB" id="A0A4Z2J2E4"/>
<dbReference type="InterPro" id="IPR057090">
    <property type="entry name" value="HTH_KIF26A_B_1st"/>
</dbReference>
<protein>
    <submittedName>
        <fullName evidence="3">Kinesin-like protein KIF26A</fullName>
    </submittedName>
</protein>
<sequence>MERDSVAFSFITSTSFPSKSPSFIILIISAIILLLRPDPGYATFLFEQLQRPGGGGHEAGASCCQVCSTPLHQLRQEALQTLHATIPILTLSSDMAAAPSPSFLPQPARFAASKGQAAAHGVLPLGERHRVPGWSSVSSGPQASVQVTVAGGQISGSLNSVTIQAQQYLEGMWSVSKANNFIPQPRPAHGSMGEAEADAAASEAPVGDATADASTPCRLRSSSQPGLQAAGGANTHGSPSPSSSAAASFFIR</sequence>
<feature type="region of interest" description="Disordered" evidence="1">
    <location>
        <begin position="184"/>
        <end position="252"/>
    </location>
</feature>
<keyword evidence="4" id="KW-1185">Reference proteome</keyword>
<dbReference type="PANTHER" id="PTHR21608">
    <property type="entry name" value="KINESIN-LIKE PROTEIN CG14535"/>
    <property type="match status" value="1"/>
</dbReference>
<reference evidence="3 4" key="1">
    <citation type="submission" date="2019-03" db="EMBL/GenBank/DDBJ databases">
        <title>First draft genome of Liparis tanakae, snailfish: a comprehensive survey of snailfish specific genes.</title>
        <authorList>
            <person name="Kim W."/>
            <person name="Song I."/>
            <person name="Jeong J.-H."/>
            <person name="Kim D."/>
            <person name="Kim S."/>
            <person name="Ryu S."/>
            <person name="Song J.Y."/>
            <person name="Lee S.K."/>
        </authorList>
    </citation>
    <scope>NUCLEOTIDE SEQUENCE [LARGE SCALE GENOMIC DNA]</scope>
    <source>
        <tissue evidence="3">Muscle</tissue>
    </source>
</reference>
<evidence type="ECO:0000313" key="4">
    <source>
        <dbReference type="Proteomes" id="UP000314294"/>
    </source>
</evidence>
<dbReference type="OrthoDB" id="6156415at2759"/>
<dbReference type="EMBL" id="SRLO01000028">
    <property type="protein sequence ID" value="TNN84121.1"/>
    <property type="molecule type" value="Genomic_DNA"/>
</dbReference>
<gene>
    <name evidence="3" type="primary">Kif26a_2</name>
    <name evidence="3" type="ORF">EYF80_005448</name>
</gene>
<evidence type="ECO:0000259" key="2">
    <source>
        <dbReference type="Pfam" id="PF23081"/>
    </source>
</evidence>
<proteinExistence type="predicted"/>